<dbReference type="PROSITE" id="PS00737">
    <property type="entry name" value="THIOLASE_2"/>
    <property type="match status" value="1"/>
</dbReference>
<proteinExistence type="inferred from homology"/>
<evidence type="ECO:0000256" key="5">
    <source>
        <dbReference type="RuleBase" id="RU003557"/>
    </source>
</evidence>
<feature type="domain" description="Thiolase C-terminal" evidence="7">
    <location>
        <begin position="268"/>
        <end position="389"/>
    </location>
</feature>
<accession>A0A6J4T2E2</accession>
<dbReference type="InterPro" id="IPR020617">
    <property type="entry name" value="Thiolase_C"/>
</dbReference>
<dbReference type="NCBIfam" id="TIGR01930">
    <property type="entry name" value="AcCoA-C-Actrans"/>
    <property type="match status" value="1"/>
</dbReference>
<feature type="domain" description="Thiolase N-terminal" evidence="6">
    <location>
        <begin position="9"/>
        <end position="260"/>
    </location>
</feature>
<dbReference type="InterPro" id="IPR020616">
    <property type="entry name" value="Thiolase_N"/>
</dbReference>
<dbReference type="PROSITE" id="PS00099">
    <property type="entry name" value="THIOLASE_3"/>
    <property type="match status" value="1"/>
</dbReference>
<feature type="active site" description="Proton acceptor" evidence="4">
    <location>
        <position position="376"/>
    </location>
</feature>
<dbReference type="InterPro" id="IPR016039">
    <property type="entry name" value="Thiolase-like"/>
</dbReference>
<dbReference type="PIRSF" id="PIRSF000429">
    <property type="entry name" value="Ac-CoA_Ac_transf"/>
    <property type="match status" value="1"/>
</dbReference>
<feature type="active site" description="Acyl-thioester intermediate" evidence="4">
    <location>
        <position position="97"/>
    </location>
</feature>
<evidence type="ECO:0000259" key="6">
    <source>
        <dbReference type="Pfam" id="PF00108"/>
    </source>
</evidence>
<sequence length="390" mass="41493">MSGQQGREVVIVEAVRTPIGRGHPEKGYFRDTHAADLLGRTYTELIERTGIDAAEIEDVIAGCVQQFGEQGFNIARNAWLQEGLPIEAAASTVDRQCGSAQQAVNFGAALIAAGIHDVVIGSGVEHMGHISFAAGMKVQGEYGNAFTPKLMDKHNIVGQGLGAEMIADQWEISRAELDELAVRSHAKAAAATEAGLFDREMVRMEVGGQTLVKDQGIREGTSLEALAQLKPAFKPDGKITAGNASQISDGAAALLLMSREKAEQLGLTPRARIVDQTTVGCDPVKMLEGPIPATAKLLERNGMTIGDIDRFEVNEAFAPVVAAWRREHEPDMDRVNVRGGAMALGHPLGSTGARLLTTLLHTLEDDDRELGLVTMCCGGGLGTGTLIQRV</sequence>
<reference evidence="8" key="1">
    <citation type="submission" date="2020-02" db="EMBL/GenBank/DDBJ databases">
        <authorList>
            <person name="Meier V. D."/>
        </authorList>
    </citation>
    <scope>NUCLEOTIDE SEQUENCE</scope>
    <source>
        <strain evidence="8">AVDCRST_MAG13</strain>
    </source>
</reference>
<dbReference type="GO" id="GO:0003985">
    <property type="term" value="F:acetyl-CoA C-acetyltransferase activity"/>
    <property type="evidence" value="ECO:0007669"/>
    <property type="project" value="UniProtKB-EC"/>
</dbReference>
<dbReference type="PANTHER" id="PTHR43365">
    <property type="entry name" value="BLR7806 PROTEIN"/>
    <property type="match status" value="1"/>
</dbReference>
<evidence type="ECO:0000256" key="1">
    <source>
        <dbReference type="ARBA" id="ARBA00010982"/>
    </source>
</evidence>
<evidence type="ECO:0000313" key="8">
    <source>
        <dbReference type="EMBL" id="CAA9511443.1"/>
    </source>
</evidence>
<dbReference type="InterPro" id="IPR020610">
    <property type="entry name" value="Thiolase_AS"/>
</dbReference>
<evidence type="ECO:0000256" key="4">
    <source>
        <dbReference type="PIRSR" id="PIRSR000429-1"/>
    </source>
</evidence>
<dbReference type="CDD" id="cd00751">
    <property type="entry name" value="thiolase"/>
    <property type="match status" value="1"/>
</dbReference>
<dbReference type="SUPFAM" id="SSF53901">
    <property type="entry name" value="Thiolase-like"/>
    <property type="match status" value="2"/>
</dbReference>
<evidence type="ECO:0000259" key="7">
    <source>
        <dbReference type="Pfam" id="PF02803"/>
    </source>
</evidence>
<dbReference type="InterPro" id="IPR002155">
    <property type="entry name" value="Thiolase"/>
</dbReference>
<dbReference type="EC" id="2.3.1.9" evidence="8"/>
<keyword evidence="3 5" id="KW-0012">Acyltransferase</keyword>
<keyword evidence="2 5" id="KW-0808">Transferase</keyword>
<dbReference type="InterPro" id="IPR020613">
    <property type="entry name" value="Thiolase_CS"/>
</dbReference>
<name>A0A6J4T2E2_9ACTN</name>
<dbReference type="Pfam" id="PF00108">
    <property type="entry name" value="Thiolase_N"/>
    <property type="match status" value="1"/>
</dbReference>
<dbReference type="EC" id="2.3.1.16" evidence="8"/>
<dbReference type="AlphaFoldDB" id="A0A6J4T2E2"/>
<organism evidence="8">
    <name type="scientific">uncultured Solirubrobacteraceae bacterium</name>
    <dbReference type="NCBI Taxonomy" id="1162706"/>
    <lineage>
        <taxon>Bacteria</taxon>
        <taxon>Bacillati</taxon>
        <taxon>Actinomycetota</taxon>
        <taxon>Thermoleophilia</taxon>
        <taxon>Solirubrobacterales</taxon>
        <taxon>Solirubrobacteraceae</taxon>
        <taxon>environmental samples</taxon>
    </lineage>
</organism>
<dbReference type="Pfam" id="PF02803">
    <property type="entry name" value="Thiolase_C"/>
    <property type="match status" value="1"/>
</dbReference>
<dbReference type="Gene3D" id="3.40.47.10">
    <property type="match status" value="2"/>
</dbReference>
<feature type="active site" description="Proton acceptor" evidence="4">
    <location>
        <position position="346"/>
    </location>
</feature>
<protein>
    <submittedName>
        <fullName evidence="8">3-ketoacyl-CoA thiolase @ Acetyl-CoA acetyltransferase</fullName>
        <ecNumber evidence="8">2.3.1.16</ecNumber>
        <ecNumber evidence="8">2.3.1.9</ecNumber>
    </submittedName>
</protein>
<dbReference type="PANTHER" id="PTHR43365:SF1">
    <property type="entry name" value="ACETYL-COA C-ACYLTRANSFERASE"/>
    <property type="match status" value="1"/>
</dbReference>
<evidence type="ECO:0000256" key="2">
    <source>
        <dbReference type="ARBA" id="ARBA00022679"/>
    </source>
</evidence>
<gene>
    <name evidence="8" type="ORF">AVDCRST_MAG13-2804</name>
</gene>
<evidence type="ECO:0000256" key="3">
    <source>
        <dbReference type="ARBA" id="ARBA00023315"/>
    </source>
</evidence>
<dbReference type="EMBL" id="CADCVO010000449">
    <property type="protein sequence ID" value="CAA9511443.1"/>
    <property type="molecule type" value="Genomic_DNA"/>
</dbReference>
<comment type="similarity">
    <text evidence="1 5">Belongs to the thiolase-like superfamily. Thiolase family.</text>
</comment>